<dbReference type="Gene3D" id="3.30.70.1320">
    <property type="entry name" value="Multidrug efflux transporter AcrB pore domain like"/>
    <property type="match status" value="1"/>
</dbReference>
<dbReference type="Gene3D" id="3.30.70.1440">
    <property type="entry name" value="Multidrug efflux transporter AcrB pore domain"/>
    <property type="match status" value="1"/>
</dbReference>
<evidence type="ECO:0000256" key="1">
    <source>
        <dbReference type="SAM" id="Phobius"/>
    </source>
</evidence>
<sequence length="1037" mass="110194">MNVSAWSIRNPVPSILLFILLTVIGLIGFGKLQVQDFPDMDLPTIRINAALEGAAPSQLETEVARKIEDKLASLSKLDHVTTTITDGAVSMSVSFDIDKNAEEALNEVRNAVDSAKSELPVSMASPTVSKLTAAGSALLTYTIESSQLDERDLSWFVDNDVAKAMLAVKGVASVARVGGVDREVHVELQPTLMAGLGVTPSDVSARLKAVQKESSGGQGELGGQRQSVRTLATVGRPEEVAAIAVPLADGRYVRLDQIGRVSDGHAERSTIALRDGKRVIGFQLTRSRGFSDTGVASDVRAAVKAFAVAHPNVNIEEASNTVEPIEENYRGSMHLLIEGAVLAVIVVWWFLRDWRATLVSAAALPLSIAPAFLAMWLLGYSLNTVTLLSLSLVVGVLVDDAIVEIENIERHLLMGKTPLQAAMEAADEIGLAVIATTFTLVAVFLPTAFMGGIPGKFFRQFGVTASVAVLASLLVARLLTPMMAAYLLKPTTPGHHEISTDGPLMTRYLGWARTSLGRRKTTVALAALFLVVAVSVTPFIPTAFLPAQDKAQSSVSLKLAPGTTLDVTAAAASRAAELLKQLPEVHSVFVSAGTASTGVGMGGASAADLTSATLTVDLVARGDRDVKQSQVEARMRSLLRTLPGARISVGGGGSGESLQLTLASDDPQALMLAAARAETQLRTLKGIGNVTSSAALQRPEIQIRPDSAKAAALGVTSEALADAVRFATYGDYSQALPKLNLPQRQIAIRVRLDERVRQDLDAIGQLRVPGTNGSVGLASVADLAMGSGPSQIDRIDRSRNVTLSVELNGRAIGEVQREAMALPALRTLPTGVRYVDQGELQRMSELFTSFGVAMAIGIFCIYAVLVLLFHDFLQPATILCALPLALGGALLALWMTSQAFSMPVVIGVLMLMGIVTKNSILLVEYAIVARREHGMERLEAIIDACHKRARPIVMTTIAMGAGMLPNALGVGAEPSFRQPMAIVVIGGLLTSTVLSLLVVPVVFTYVDDVLVWFRMRMRRVKPLTPSPHRRVGNGRYG</sequence>
<dbReference type="Gene3D" id="3.30.2090.10">
    <property type="entry name" value="Multidrug efflux transporter AcrB TolC docking domain, DN and DC subdomains"/>
    <property type="match status" value="2"/>
</dbReference>
<accession>A0ABS8XPL4</accession>
<dbReference type="Gene3D" id="1.20.1640.10">
    <property type="entry name" value="Multidrug efflux transporter AcrB transmembrane domain"/>
    <property type="match status" value="2"/>
</dbReference>
<keyword evidence="1" id="KW-0472">Membrane</keyword>
<gene>
    <name evidence="2" type="ORF">LXT13_09625</name>
</gene>
<dbReference type="InterPro" id="IPR027463">
    <property type="entry name" value="AcrB_DN_DC_subdom"/>
</dbReference>
<keyword evidence="3" id="KW-1185">Reference proteome</keyword>
<reference evidence="2 3" key="1">
    <citation type="submission" date="2021-12" db="EMBL/GenBank/DDBJ databases">
        <title>Genome seq of P8.</title>
        <authorList>
            <person name="Seo T."/>
        </authorList>
    </citation>
    <scope>NUCLEOTIDE SEQUENCE [LARGE SCALE GENOMIC DNA]</scope>
    <source>
        <strain evidence="2 3">P8</strain>
    </source>
</reference>
<dbReference type="PRINTS" id="PR00702">
    <property type="entry name" value="ACRIFLAVINRP"/>
</dbReference>
<feature type="transmembrane region" description="Helical" evidence="1">
    <location>
        <begin position="846"/>
        <end position="869"/>
    </location>
</feature>
<dbReference type="SUPFAM" id="SSF82866">
    <property type="entry name" value="Multidrug efflux transporter AcrB transmembrane domain"/>
    <property type="match status" value="2"/>
</dbReference>
<evidence type="ECO:0000313" key="2">
    <source>
        <dbReference type="EMBL" id="MCE4554696.1"/>
    </source>
</evidence>
<feature type="transmembrane region" description="Helical" evidence="1">
    <location>
        <begin position="333"/>
        <end position="351"/>
    </location>
</feature>
<keyword evidence="1" id="KW-0812">Transmembrane</keyword>
<proteinExistence type="predicted"/>
<dbReference type="Pfam" id="PF00873">
    <property type="entry name" value="ACR_tran"/>
    <property type="match status" value="1"/>
</dbReference>
<dbReference type="RefSeq" id="WP_233371706.1">
    <property type="nucleotide sequence ID" value="NZ_JAJTWU010000003.1"/>
</dbReference>
<dbReference type="SUPFAM" id="SSF82693">
    <property type="entry name" value="Multidrug efflux transporter AcrB pore domain, PN1, PN2, PC1 and PC2 subdomains"/>
    <property type="match status" value="3"/>
</dbReference>
<feature type="transmembrane region" description="Helical" evidence="1">
    <location>
        <begin position="902"/>
        <end position="928"/>
    </location>
</feature>
<feature type="transmembrane region" description="Helical" evidence="1">
    <location>
        <begin position="12"/>
        <end position="30"/>
    </location>
</feature>
<feature type="transmembrane region" description="Helical" evidence="1">
    <location>
        <begin position="949"/>
        <end position="968"/>
    </location>
</feature>
<organism evidence="2 3">
    <name type="scientific">Pelomonas cellulosilytica</name>
    <dbReference type="NCBI Taxonomy" id="2906762"/>
    <lineage>
        <taxon>Bacteria</taxon>
        <taxon>Pseudomonadati</taxon>
        <taxon>Pseudomonadota</taxon>
        <taxon>Betaproteobacteria</taxon>
        <taxon>Burkholderiales</taxon>
        <taxon>Sphaerotilaceae</taxon>
        <taxon>Roseateles</taxon>
    </lineage>
</organism>
<dbReference type="Proteomes" id="UP001200741">
    <property type="component" value="Unassembled WGS sequence"/>
</dbReference>
<feature type="transmembrane region" description="Helical" evidence="1">
    <location>
        <begin position="876"/>
        <end position="896"/>
    </location>
</feature>
<dbReference type="PANTHER" id="PTHR32063">
    <property type="match status" value="1"/>
</dbReference>
<feature type="transmembrane region" description="Helical" evidence="1">
    <location>
        <begin position="358"/>
        <end position="379"/>
    </location>
</feature>
<feature type="transmembrane region" description="Helical" evidence="1">
    <location>
        <begin position="385"/>
        <end position="408"/>
    </location>
</feature>
<evidence type="ECO:0000313" key="3">
    <source>
        <dbReference type="Proteomes" id="UP001200741"/>
    </source>
</evidence>
<dbReference type="EMBL" id="JAJTWU010000003">
    <property type="protein sequence ID" value="MCE4554696.1"/>
    <property type="molecule type" value="Genomic_DNA"/>
</dbReference>
<feature type="transmembrane region" description="Helical" evidence="1">
    <location>
        <begin position="429"/>
        <end position="451"/>
    </location>
</feature>
<keyword evidence="1" id="KW-1133">Transmembrane helix</keyword>
<feature type="transmembrane region" description="Helical" evidence="1">
    <location>
        <begin position="980"/>
        <end position="1013"/>
    </location>
</feature>
<feature type="transmembrane region" description="Helical" evidence="1">
    <location>
        <begin position="457"/>
        <end position="479"/>
    </location>
</feature>
<feature type="transmembrane region" description="Helical" evidence="1">
    <location>
        <begin position="523"/>
        <end position="545"/>
    </location>
</feature>
<dbReference type="PANTHER" id="PTHR32063:SF77">
    <property type="entry name" value="ACR FAMILY TRANSPORT PROTEIN"/>
    <property type="match status" value="1"/>
</dbReference>
<name>A0ABS8XPL4_9BURK</name>
<dbReference type="Gene3D" id="3.30.70.1430">
    <property type="entry name" value="Multidrug efflux transporter AcrB pore domain"/>
    <property type="match status" value="2"/>
</dbReference>
<dbReference type="InterPro" id="IPR001036">
    <property type="entry name" value="Acrflvin-R"/>
</dbReference>
<dbReference type="SUPFAM" id="SSF82714">
    <property type="entry name" value="Multidrug efflux transporter AcrB TolC docking domain, DN and DC subdomains"/>
    <property type="match status" value="2"/>
</dbReference>
<protein>
    <submittedName>
        <fullName evidence="2">Efflux RND transporter permease subunit</fullName>
    </submittedName>
</protein>
<comment type="caution">
    <text evidence="2">The sequence shown here is derived from an EMBL/GenBank/DDBJ whole genome shotgun (WGS) entry which is preliminary data.</text>
</comment>